<dbReference type="InterPro" id="IPR052715">
    <property type="entry name" value="RAYT_transposase"/>
</dbReference>
<dbReference type="SMART" id="SM01321">
    <property type="entry name" value="Y1_Tnp"/>
    <property type="match status" value="1"/>
</dbReference>
<dbReference type="EMBL" id="SULG01000118">
    <property type="protein sequence ID" value="TLD40229.1"/>
    <property type="molecule type" value="Genomic_DNA"/>
</dbReference>
<gene>
    <name evidence="2" type="ORF">JETT_3507</name>
</gene>
<comment type="caution">
    <text evidence="2">The sequence shown here is derived from an EMBL/GenBank/DDBJ whole genome shotgun (WGS) entry which is preliminary data.</text>
</comment>
<dbReference type="AlphaFoldDB" id="A0A533Q7U4"/>
<reference evidence="2 3" key="1">
    <citation type="submission" date="2019-04" db="EMBL/GenBank/DDBJ databases">
        <title>Genome of a novel bacterium Candidatus Jettenia ecosi reconstructed from metagenome of an anammox bioreactor.</title>
        <authorList>
            <person name="Mardanov A.V."/>
            <person name="Beletsky A.V."/>
            <person name="Ravin N.V."/>
            <person name="Botchkova E.A."/>
            <person name="Litti Y.V."/>
            <person name="Nozhevnikova A.N."/>
        </authorList>
    </citation>
    <scope>NUCLEOTIDE SEQUENCE [LARGE SCALE GENOMIC DNA]</scope>
    <source>
        <strain evidence="2">J2</strain>
    </source>
</reference>
<dbReference type="PANTHER" id="PTHR36966:SF1">
    <property type="entry name" value="REP-ASSOCIATED TYROSINE TRANSPOSASE"/>
    <property type="match status" value="1"/>
</dbReference>
<dbReference type="InterPro" id="IPR036515">
    <property type="entry name" value="Transposase_17_sf"/>
</dbReference>
<dbReference type="Pfam" id="PF01797">
    <property type="entry name" value="Y1_Tnp"/>
    <property type="match status" value="1"/>
</dbReference>
<name>A0A533Q7U4_9BACT</name>
<dbReference type="GO" id="GO:0043565">
    <property type="term" value="F:sequence-specific DNA binding"/>
    <property type="evidence" value="ECO:0007669"/>
    <property type="project" value="TreeGrafter"/>
</dbReference>
<feature type="domain" description="Transposase IS200-like" evidence="1">
    <location>
        <begin position="10"/>
        <end position="136"/>
    </location>
</feature>
<organism evidence="2 3">
    <name type="scientific">Candidatus Jettenia ecosi</name>
    <dbReference type="NCBI Taxonomy" id="2494326"/>
    <lineage>
        <taxon>Bacteria</taxon>
        <taxon>Pseudomonadati</taxon>
        <taxon>Planctomycetota</taxon>
        <taxon>Candidatus Brocadiia</taxon>
        <taxon>Candidatus Brocadiales</taxon>
        <taxon>Candidatus Brocadiaceae</taxon>
        <taxon>Candidatus Jettenia</taxon>
    </lineage>
</organism>
<dbReference type="GO" id="GO:0004803">
    <property type="term" value="F:transposase activity"/>
    <property type="evidence" value="ECO:0007669"/>
    <property type="project" value="InterPro"/>
</dbReference>
<dbReference type="GO" id="GO:0006313">
    <property type="term" value="P:DNA transposition"/>
    <property type="evidence" value="ECO:0007669"/>
    <property type="project" value="InterPro"/>
</dbReference>
<evidence type="ECO:0000259" key="1">
    <source>
        <dbReference type="SMART" id="SM01321"/>
    </source>
</evidence>
<protein>
    <submittedName>
        <fullName evidence="2">Transposase</fullName>
    </submittedName>
</protein>
<evidence type="ECO:0000313" key="3">
    <source>
        <dbReference type="Proteomes" id="UP000319783"/>
    </source>
</evidence>
<dbReference type="PANTHER" id="PTHR36966">
    <property type="entry name" value="REP-ASSOCIATED TYROSINE TRANSPOSASE"/>
    <property type="match status" value="1"/>
</dbReference>
<accession>A0A533Q7U4</accession>
<dbReference type="InterPro" id="IPR002686">
    <property type="entry name" value="Transposase_17"/>
</dbReference>
<sequence length="146" mass="17466">MPSVRISKEYISGIYYLTFTVRNWYYLFDRHHRFEILADSLTYCQKHKGLKLYAYVFMLNHVHLIASAPDMIAFVRDFKKFTSKEMQKNIIATEPNVLRLFDRGNSAYEFWEKTNMPKVIKSEAYVIQKINYIHANPVRKTVREKS</sequence>
<proteinExistence type="predicted"/>
<dbReference type="SUPFAM" id="SSF143422">
    <property type="entry name" value="Transposase IS200-like"/>
    <property type="match status" value="1"/>
</dbReference>
<dbReference type="Gene3D" id="3.30.70.1290">
    <property type="entry name" value="Transposase IS200-like"/>
    <property type="match status" value="1"/>
</dbReference>
<evidence type="ECO:0000313" key="2">
    <source>
        <dbReference type="EMBL" id="TLD40229.1"/>
    </source>
</evidence>
<dbReference type="Proteomes" id="UP000319783">
    <property type="component" value="Unassembled WGS sequence"/>
</dbReference>